<accession>A0ABN7K839</accession>
<dbReference type="Gene3D" id="2.30.310.10">
    <property type="entry name" value="ibrinogen binding protein from staphylococcus aureus domain"/>
    <property type="match status" value="1"/>
</dbReference>
<gene>
    <name evidence="3" type="ORF">LMG8286_01464</name>
</gene>
<dbReference type="Pfam" id="PF05833">
    <property type="entry name" value="NFACT_N"/>
    <property type="match status" value="2"/>
</dbReference>
<sequence length="437" mass="50132">MKYAHLRQIADFLANFKKINDIKRSANMQILINFDGKNIFFDLSKSDSAIYINDNFSTIKNYNAPFDNALKKRLKGAKITCIKCLENNRILQISTSLDGSYKSIKSEFYLEFTGCFTNAIITDENGVIIDAIRHIENDFRTIKPNKPLKMLEPIQIKERQTAPITDFHTFLKSEFDRLNSSFLTNLKAIKLGQIDKKIEALKANLNNLENEHELSQQSEILRLQGIVLLANLANLSDHQRSFKLKDFDSKEISFNLDSTPKISANTYFNKAKRLAQKASGVVLEHENLSEKLHFYTNLKQMLQNATSVSELEILYPKRSNLSKNQNNDSENIQNFYINEYKISIGKNEKGNIELLKNSRKNDVWMHMKDIASAHVIIKTNKLNPSDEILNFAAKICVNFSVSGAGRYEVDYTKRQNVKILHGANVNYIDFQTIIVIK</sequence>
<dbReference type="PANTHER" id="PTHR15239">
    <property type="entry name" value="NUCLEAR EXPORT MEDIATOR FACTOR NEMF"/>
    <property type="match status" value="1"/>
</dbReference>
<reference evidence="3 4" key="1">
    <citation type="submission" date="2020-11" db="EMBL/GenBank/DDBJ databases">
        <authorList>
            <person name="Peeters C."/>
        </authorList>
    </citation>
    <scope>NUCLEOTIDE SEQUENCE [LARGE SCALE GENOMIC DNA]</scope>
    <source>
        <strain evidence="3 4">LMG 8286</strain>
    </source>
</reference>
<evidence type="ECO:0000313" key="3">
    <source>
        <dbReference type="EMBL" id="CAD7288696.1"/>
    </source>
</evidence>
<name>A0ABN7K839_9BACT</name>
<evidence type="ECO:0000313" key="4">
    <source>
        <dbReference type="Proteomes" id="UP000789359"/>
    </source>
</evidence>
<keyword evidence="4" id="KW-1185">Reference proteome</keyword>
<proteinExistence type="predicted"/>
<evidence type="ECO:0000259" key="2">
    <source>
        <dbReference type="Pfam" id="PF05670"/>
    </source>
</evidence>
<feature type="domain" description="NFACT RNA-binding" evidence="2">
    <location>
        <begin position="339"/>
        <end position="418"/>
    </location>
</feature>
<organism evidence="3 4">
    <name type="scientific">Campylobacter suis</name>
    <dbReference type="NCBI Taxonomy" id="2790657"/>
    <lineage>
        <taxon>Bacteria</taxon>
        <taxon>Pseudomonadati</taxon>
        <taxon>Campylobacterota</taxon>
        <taxon>Epsilonproteobacteria</taxon>
        <taxon>Campylobacterales</taxon>
        <taxon>Campylobacteraceae</taxon>
        <taxon>Campylobacter</taxon>
    </lineage>
</organism>
<protein>
    <recommendedName>
        <fullName evidence="2">NFACT RNA-binding domain-containing protein</fullName>
    </recommendedName>
</protein>
<dbReference type="EMBL" id="CAJHOE010000004">
    <property type="protein sequence ID" value="CAD7288696.1"/>
    <property type="molecule type" value="Genomic_DNA"/>
</dbReference>
<dbReference type="Pfam" id="PF05670">
    <property type="entry name" value="NFACT-R_1"/>
    <property type="match status" value="1"/>
</dbReference>
<dbReference type="PANTHER" id="PTHR15239:SF6">
    <property type="entry name" value="RIBOSOME QUALITY CONTROL COMPLEX SUBUNIT NEMF"/>
    <property type="match status" value="1"/>
</dbReference>
<keyword evidence="1" id="KW-0175">Coiled coil</keyword>
<dbReference type="InterPro" id="IPR008532">
    <property type="entry name" value="NFACT_RNA-bd"/>
</dbReference>
<dbReference type="InterPro" id="IPR051608">
    <property type="entry name" value="RQC_Subunit_NEMF"/>
</dbReference>
<comment type="caution">
    <text evidence="3">The sequence shown here is derived from an EMBL/GenBank/DDBJ whole genome shotgun (WGS) entry which is preliminary data.</text>
</comment>
<evidence type="ECO:0000256" key="1">
    <source>
        <dbReference type="SAM" id="Coils"/>
    </source>
</evidence>
<dbReference type="Proteomes" id="UP000789359">
    <property type="component" value="Unassembled WGS sequence"/>
</dbReference>
<dbReference type="RefSeq" id="WP_230057208.1">
    <property type="nucleotide sequence ID" value="NZ_CAJHOE010000004.1"/>
</dbReference>
<feature type="coiled-coil region" evidence="1">
    <location>
        <begin position="191"/>
        <end position="218"/>
    </location>
</feature>